<keyword evidence="3" id="KW-1185">Reference proteome</keyword>
<dbReference type="Proteomes" id="UP001373496">
    <property type="component" value="Unassembled WGS sequence"/>
</dbReference>
<reference evidence="2 3" key="1">
    <citation type="submission" date="2024-03" db="EMBL/GenBank/DDBJ databases">
        <title>Draft genome sequence of Klenkia terrae.</title>
        <authorList>
            <person name="Duangmal K."/>
            <person name="Chantavorakit T."/>
        </authorList>
    </citation>
    <scope>NUCLEOTIDE SEQUENCE [LARGE SCALE GENOMIC DNA]</scope>
    <source>
        <strain evidence="2 3">JCM 17786</strain>
    </source>
</reference>
<dbReference type="InterPro" id="IPR037523">
    <property type="entry name" value="VOC_core"/>
</dbReference>
<accession>A0ABU8EC46</accession>
<dbReference type="InterPro" id="IPR004360">
    <property type="entry name" value="Glyas_Fos-R_dOase_dom"/>
</dbReference>
<gene>
    <name evidence="2" type="ORF">UXQ13_22190</name>
</gene>
<dbReference type="InterPro" id="IPR029068">
    <property type="entry name" value="Glyas_Bleomycin-R_OHBP_Dase"/>
</dbReference>
<dbReference type="SUPFAM" id="SSF54593">
    <property type="entry name" value="Glyoxalase/Bleomycin resistance protein/Dihydroxybiphenyl dioxygenase"/>
    <property type="match status" value="1"/>
</dbReference>
<proteinExistence type="predicted"/>
<feature type="domain" description="VOC" evidence="1">
    <location>
        <begin position="11"/>
        <end position="130"/>
    </location>
</feature>
<dbReference type="Gene3D" id="3.10.180.10">
    <property type="entry name" value="2,3-Dihydroxybiphenyl 1,2-Dioxygenase, domain 1"/>
    <property type="match status" value="1"/>
</dbReference>
<dbReference type="Pfam" id="PF00903">
    <property type="entry name" value="Glyoxalase"/>
    <property type="match status" value="1"/>
</dbReference>
<evidence type="ECO:0000313" key="3">
    <source>
        <dbReference type="Proteomes" id="UP001373496"/>
    </source>
</evidence>
<dbReference type="PROSITE" id="PS51819">
    <property type="entry name" value="VOC"/>
    <property type="match status" value="1"/>
</dbReference>
<evidence type="ECO:0000259" key="1">
    <source>
        <dbReference type="PROSITE" id="PS51819"/>
    </source>
</evidence>
<protein>
    <submittedName>
        <fullName evidence="2">VOC family protein</fullName>
    </submittedName>
</protein>
<name>A0ABU8EC46_9ACTN</name>
<organism evidence="2 3">
    <name type="scientific">Klenkia terrae</name>
    <dbReference type="NCBI Taxonomy" id="1052259"/>
    <lineage>
        <taxon>Bacteria</taxon>
        <taxon>Bacillati</taxon>
        <taxon>Actinomycetota</taxon>
        <taxon>Actinomycetes</taxon>
        <taxon>Geodermatophilales</taxon>
        <taxon>Geodermatophilaceae</taxon>
        <taxon>Klenkia</taxon>
    </lineage>
</organism>
<sequence>MTVTTPPPLAGISHLGFSVPDLEAAAAFWVDVLGFEVTTRMPGLVFVVHRAARIAVGLTDHGGQVEGPVTPTRPGLDHLALAVPGLVELEGWAARLDELGVDNSGITPTDAGHHLNLHGPDGFPVELFVLSAAAAAGFGLGSADEGFARPPG</sequence>
<evidence type="ECO:0000313" key="2">
    <source>
        <dbReference type="EMBL" id="MEI4281199.1"/>
    </source>
</evidence>
<dbReference type="EMBL" id="JBAPLV010000040">
    <property type="protein sequence ID" value="MEI4281199.1"/>
    <property type="molecule type" value="Genomic_DNA"/>
</dbReference>
<comment type="caution">
    <text evidence="2">The sequence shown here is derived from an EMBL/GenBank/DDBJ whole genome shotgun (WGS) entry which is preliminary data.</text>
</comment>
<dbReference type="RefSeq" id="WP_225235467.1">
    <property type="nucleotide sequence ID" value="NZ_JBAPLV010000040.1"/>
</dbReference>